<dbReference type="AlphaFoldDB" id="A0A1S1N863"/>
<dbReference type="OrthoDB" id="6293039at2"/>
<protein>
    <recommendedName>
        <fullName evidence="3">SRPBCC family protein</fullName>
    </recommendedName>
</protein>
<gene>
    <name evidence="1" type="ORF">BIW53_09985</name>
</gene>
<comment type="caution">
    <text evidence="1">The sequence shown here is derived from an EMBL/GenBank/DDBJ whole genome shotgun (WGS) entry which is preliminary data.</text>
</comment>
<dbReference type="Proteomes" id="UP000180253">
    <property type="component" value="Unassembled WGS sequence"/>
</dbReference>
<organism evidence="1 2">
    <name type="scientific">Pseudoalteromonas byunsanensis</name>
    <dbReference type="NCBI Taxonomy" id="327939"/>
    <lineage>
        <taxon>Bacteria</taxon>
        <taxon>Pseudomonadati</taxon>
        <taxon>Pseudomonadota</taxon>
        <taxon>Gammaproteobacteria</taxon>
        <taxon>Alteromonadales</taxon>
        <taxon>Pseudoalteromonadaceae</taxon>
        <taxon>Pseudoalteromonas</taxon>
    </lineage>
</organism>
<name>A0A1S1N863_9GAMM</name>
<evidence type="ECO:0000313" key="1">
    <source>
        <dbReference type="EMBL" id="OHU95548.1"/>
    </source>
</evidence>
<keyword evidence="2" id="KW-1185">Reference proteome</keyword>
<proteinExistence type="predicted"/>
<dbReference type="RefSeq" id="WP_070991736.1">
    <property type="nucleotide sequence ID" value="NZ_CBCSHD010000002.1"/>
</dbReference>
<dbReference type="STRING" id="327939.BIW53_09985"/>
<reference evidence="1 2" key="1">
    <citation type="submission" date="2016-10" db="EMBL/GenBank/DDBJ databases">
        <title>Pseudoalteromonas amylolytica sp. nov., isolated from the surface seawater.</title>
        <authorList>
            <person name="Wu Y.-H."/>
            <person name="Cheng H."/>
            <person name="Jin X.-B."/>
            <person name="Wang C.-S."/>
            <person name="Xu X.-W."/>
        </authorList>
    </citation>
    <scope>NUCLEOTIDE SEQUENCE [LARGE SCALE GENOMIC DNA]</scope>
    <source>
        <strain evidence="1 2">JCM 12483</strain>
    </source>
</reference>
<sequence>MRLLDIFISLPLDSQLTLEQFCDTQILSKIFKGKFQPLPEINQRARRQVMMRGYSFVEVITHISPQRLCYQIEGHGPIKHHQGVISLTTMNTHLKLRYQIFGLSNTLLPNWLLKLILLYDFKIAIGRLRAFNNAS</sequence>
<evidence type="ECO:0008006" key="3">
    <source>
        <dbReference type="Google" id="ProtNLM"/>
    </source>
</evidence>
<evidence type="ECO:0000313" key="2">
    <source>
        <dbReference type="Proteomes" id="UP000180253"/>
    </source>
</evidence>
<dbReference type="EMBL" id="MNAN01000030">
    <property type="protein sequence ID" value="OHU95548.1"/>
    <property type="molecule type" value="Genomic_DNA"/>
</dbReference>
<accession>A0A1S1N863</accession>